<dbReference type="Proteomes" id="UP000315496">
    <property type="component" value="Chromosome 1"/>
</dbReference>
<evidence type="ECO:0000256" key="1">
    <source>
        <dbReference type="SAM" id="MobiDB-lite"/>
    </source>
</evidence>
<sequence length="219" mass="23187">MSSWIEYVSEGPGPGAYNPRLPSHGTAVNMNRSSRTGWLPDPQDKGLKKRGPGQTHGYPKFLTEGGSLESPGPGSYTSRDLDLKAKSPSFSMSGRVRPASGIRRSSIGGSFIDLSGQAHEITPGPGAYDARLGQTRPRSPASSFGVRTKRPELPKDAPGPGAYNIATKLGGPSFSFGSRSPLRKPESASPGPGAYTPKLRDNGPSFSMSGRTVIRRYVV</sequence>
<feature type="region of interest" description="Disordered" evidence="1">
    <location>
        <begin position="1"/>
        <end position="207"/>
    </location>
</feature>
<dbReference type="OrthoDB" id="429991at2759"/>
<evidence type="ECO:0000313" key="3">
    <source>
        <dbReference type="Proteomes" id="UP000315496"/>
    </source>
</evidence>
<keyword evidence="3" id="KW-1185">Reference proteome</keyword>
<gene>
    <name evidence="2" type="ORF">GMRT_11142</name>
</gene>
<reference evidence="2 3" key="1">
    <citation type="submission" date="2019-05" db="EMBL/GenBank/DDBJ databases">
        <title>The compact genome of Giardia muris reveals important steps in the evolution of intestinal protozoan parasites.</title>
        <authorList>
            <person name="Xu F."/>
            <person name="Jimenez-Gonzalez A."/>
            <person name="Einarsson E."/>
            <person name="Astvaldsson A."/>
            <person name="Peirasmaki D."/>
            <person name="Eckmann L."/>
            <person name="Andersson J.O."/>
            <person name="Svard S.G."/>
            <person name="Jerlstrom-Hultqvist J."/>
        </authorList>
    </citation>
    <scope>NUCLEOTIDE SEQUENCE [LARGE SCALE GENOMIC DNA]</scope>
    <source>
        <strain evidence="2 3">Roberts-Thomson</strain>
    </source>
</reference>
<dbReference type="EMBL" id="VDLU01000001">
    <property type="protein sequence ID" value="TNJ29372.1"/>
    <property type="molecule type" value="Genomic_DNA"/>
</dbReference>
<evidence type="ECO:0000313" key="2">
    <source>
        <dbReference type="EMBL" id="TNJ29372.1"/>
    </source>
</evidence>
<dbReference type="InterPro" id="IPR010736">
    <property type="entry name" value="SHIPPO-rpt"/>
</dbReference>
<dbReference type="Pfam" id="PF07004">
    <property type="entry name" value="SHIPPO-rpt"/>
    <property type="match status" value="5"/>
</dbReference>
<dbReference type="PANTHER" id="PTHR21580">
    <property type="entry name" value="SHIPPO-1-RELATED"/>
    <property type="match status" value="1"/>
</dbReference>
<protein>
    <submittedName>
        <fullName evidence="2">SHIPPO repeat domain-containing protein</fullName>
    </submittedName>
</protein>
<dbReference type="VEuPathDB" id="GiardiaDB:GMRT_11142"/>
<feature type="compositionally biased region" description="Low complexity" evidence="1">
    <location>
        <begin position="169"/>
        <end position="180"/>
    </location>
</feature>
<dbReference type="PANTHER" id="PTHR21580:SF28">
    <property type="entry name" value="BOREALIN N-TERMINAL DOMAIN-CONTAINING PROTEIN-RELATED"/>
    <property type="match status" value="1"/>
</dbReference>
<dbReference type="AlphaFoldDB" id="A0A4Z1STX8"/>
<accession>A0A4Z1STX8</accession>
<proteinExistence type="predicted"/>
<feature type="compositionally biased region" description="Low complexity" evidence="1">
    <location>
        <begin position="64"/>
        <end position="75"/>
    </location>
</feature>
<dbReference type="InterPro" id="IPR051291">
    <property type="entry name" value="CIMAP"/>
</dbReference>
<organism evidence="2 3">
    <name type="scientific">Giardia muris</name>
    <dbReference type="NCBI Taxonomy" id="5742"/>
    <lineage>
        <taxon>Eukaryota</taxon>
        <taxon>Metamonada</taxon>
        <taxon>Diplomonadida</taxon>
        <taxon>Hexamitidae</taxon>
        <taxon>Giardiinae</taxon>
        <taxon>Giardia</taxon>
    </lineage>
</organism>
<feature type="compositionally biased region" description="Low complexity" evidence="1">
    <location>
        <begin position="100"/>
        <end position="110"/>
    </location>
</feature>
<comment type="caution">
    <text evidence="2">The sequence shown here is derived from an EMBL/GenBank/DDBJ whole genome shotgun (WGS) entry which is preliminary data.</text>
</comment>
<name>A0A4Z1STX8_GIAMU</name>
<feature type="compositionally biased region" description="Polar residues" evidence="1">
    <location>
        <begin position="26"/>
        <end position="36"/>
    </location>
</feature>